<sequence>MTQGTAARQGARPLALLTCALLALCTAACAPFFPVTVGRQSWADEALQKAGRMESIEAVGRDIEPTLIQVRNELINESNFSQRQSWDFISSQPVRDTQLYTLTSPTILFVENDAHKVQAVVKSHLAPLGFTIRATEKKTVEDGNETRIVAENPTYGVTVNVYVRESTRASFGYETQPLKSDGSTQDPMQVADIPDRRPDWMVLTPPK</sequence>
<dbReference type="Gene3D" id="3.30.2030.30">
    <property type="match status" value="1"/>
</dbReference>
<feature type="chain" id="PRO_5039168912" evidence="2">
    <location>
        <begin position="31"/>
        <end position="207"/>
    </location>
</feature>
<name>A0A2I1I284_9ACTO</name>
<comment type="caution">
    <text evidence="3">The sequence shown here is derived from an EMBL/GenBank/DDBJ whole genome shotgun (WGS) entry which is preliminary data.</text>
</comment>
<dbReference type="Proteomes" id="UP000234198">
    <property type="component" value="Unassembled WGS sequence"/>
</dbReference>
<reference evidence="3 4" key="1">
    <citation type="submission" date="2017-12" db="EMBL/GenBank/DDBJ databases">
        <title>Phylogenetic diversity of female urinary microbiome.</title>
        <authorList>
            <person name="Thomas-White K."/>
            <person name="Wolfe A.J."/>
        </authorList>
    </citation>
    <scope>NUCLEOTIDE SEQUENCE [LARGE SCALE GENOMIC DNA]</scope>
    <source>
        <strain evidence="3 4">UMB0018</strain>
    </source>
</reference>
<proteinExistence type="predicted"/>
<organism evidence="3 4">
    <name type="scientific">Schaalia odontolytica</name>
    <dbReference type="NCBI Taxonomy" id="1660"/>
    <lineage>
        <taxon>Bacteria</taxon>
        <taxon>Bacillati</taxon>
        <taxon>Actinomycetota</taxon>
        <taxon>Actinomycetes</taxon>
        <taxon>Actinomycetales</taxon>
        <taxon>Actinomycetaceae</taxon>
        <taxon>Schaalia</taxon>
    </lineage>
</organism>
<dbReference type="Pfam" id="PF16145">
    <property type="entry name" value="DUF4853"/>
    <property type="match status" value="1"/>
</dbReference>
<evidence type="ECO:0000256" key="2">
    <source>
        <dbReference type="SAM" id="SignalP"/>
    </source>
</evidence>
<evidence type="ECO:0000313" key="3">
    <source>
        <dbReference type="EMBL" id="PKY65213.1"/>
    </source>
</evidence>
<gene>
    <name evidence="3" type="ORF">CYJ22_01635</name>
</gene>
<evidence type="ECO:0000256" key="1">
    <source>
        <dbReference type="SAM" id="MobiDB-lite"/>
    </source>
</evidence>
<accession>A0A2I1I284</accession>
<dbReference type="AlphaFoldDB" id="A0A2I1I284"/>
<evidence type="ECO:0000313" key="4">
    <source>
        <dbReference type="Proteomes" id="UP000234198"/>
    </source>
</evidence>
<dbReference type="InterPro" id="IPR032326">
    <property type="entry name" value="DUF4853"/>
</dbReference>
<feature type="region of interest" description="Disordered" evidence="1">
    <location>
        <begin position="173"/>
        <end position="207"/>
    </location>
</feature>
<dbReference type="EMBL" id="PKKM01000002">
    <property type="protein sequence ID" value="PKY65213.1"/>
    <property type="molecule type" value="Genomic_DNA"/>
</dbReference>
<feature type="compositionally biased region" description="Polar residues" evidence="1">
    <location>
        <begin position="177"/>
        <end position="187"/>
    </location>
</feature>
<feature type="signal peptide" evidence="2">
    <location>
        <begin position="1"/>
        <end position="30"/>
    </location>
</feature>
<keyword evidence="2" id="KW-0732">Signal</keyword>
<protein>
    <submittedName>
        <fullName evidence="3">DUF4853 domain-containing protein</fullName>
    </submittedName>
</protein>